<keyword evidence="6" id="KW-0547">Nucleotide-binding</keyword>
<evidence type="ECO:0000259" key="15">
    <source>
        <dbReference type="PROSITE" id="PS50160"/>
    </source>
</evidence>
<dbReference type="InterPro" id="IPR012340">
    <property type="entry name" value="NA-bd_OB-fold"/>
</dbReference>
<keyword evidence="11" id="KW-0234">DNA repair</keyword>
<dbReference type="InterPro" id="IPR026333">
    <property type="entry name" value="ATP_dep_DNA_lig_pp_1105_fam"/>
</dbReference>
<dbReference type="PANTHER" id="PTHR45674:SF13">
    <property type="entry name" value="DNA LIGASE-RELATED"/>
    <property type="match status" value="1"/>
</dbReference>
<dbReference type="Pfam" id="PF04679">
    <property type="entry name" value="DNA_ligase_A_C"/>
    <property type="match status" value="1"/>
</dbReference>
<keyword evidence="7" id="KW-0227">DNA damage</keyword>
<dbReference type="GO" id="GO:0006310">
    <property type="term" value="P:DNA recombination"/>
    <property type="evidence" value="ECO:0007669"/>
    <property type="project" value="UniProtKB-KW"/>
</dbReference>
<dbReference type="GO" id="GO:0006260">
    <property type="term" value="P:DNA replication"/>
    <property type="evidence" value="ECO:0007669"/>
    <property type="project" value="UniProtKB-KW"/>
</dbReference>
<evidence type="ECO:0000256" key="1">
    <source>
        <dbReference type="ARBA" id="ARBA00012727"/>
    </source>
</evidence>
<feature type="region of interest" description="Disordered" evidence="14">
    <location>
        <begin position="92"/>
        <end position="158"/>
    </location>
</feature>
<evidence type="ECO:0000256" key="2">
    <source>
        <dbReference type="ARBA" id="ARBA00022598"/>
    </source>
</evidence>
<reference evidence="16 17" key="1">
    <citation type="submission" date="2016-10" db="EMBL/GenBank/DDBJ databases">
        <authorList>
            <person name="de Groot N.N."/>
        </authorList>
    </citation>
    <scope>NUCLEOTIDE SEQUENCE [LARGE SCALE GENOMIC DNA]</scope>
    <source>
        <strain evidence="16 17">GAS522</strain>
    </source>
</reference>
<dbReference type="NCBIfam" id="TIGR04120">
    <property type="entry name" value="DNA_lig_bact"/>
    <property type="match status" value="1"/>
</dbReference>
<evidence type="ECO:0000256" key="14">
    <source>
        <dbReference type="SAM" id="MobiDB-lite"/>
    </source>
</evidence>
<dbReference type="OrthoDB" id="9767858at2"/>
<dbReference type="GO" id="GO:0046872">
    <property type="term" value="F:metal ion binding"/>
    <property type="evidence" value="ECO:0007669"/>
    <property type="project" value="UniProtKB-KW"/>
</dbReference>
<keyword evidence="8" id="KW-0067">ATP-binding</keyword>
<evidence type="ECO:0000256" key="3">
    <source>
        <dbReference type="ARBA" id="ARBA00022618"/>
    </source>
</evidence>
<dbReference type="NCBIfam" id="NF006701">
    <property type="entry name" value="PRK09247.1"/>
    <property type="match status" value="1"/>
</dbReference>
<keyword evidence="3" id="KW-0132">Cell division</keyword>
<keyword evidence="5" id="KW-0479">Metal-binding</keyword>
<evidence type="ECO:0000256" key="13">
    <source>
        <dbReference type="ARBA" id="ARBA00034003"/>
    </source>
</evidence>
<dbReference type="PANTHER" id="PTHR45674">
    <property type="entry name" value="DNA LIGASE 1/3 FAMILY MEMBER"/>
    <property type="match status" value="1"/>
</dbReference>
<evidence type="ECO:0000313" key="16">
    <source>
        <dbReference type="EMBL" id="SED44248.1"/>
    </source>
</evidence>
<evidence type="ECO:0000256" key="12">
    <source>
        <dbReference type="ARBA" id="ARBA00023306"/>
    </source>
</evidence>
<evidence type="ECO:0000256" key="4">
    <source>
        <dbReference type="ARBA" id="ARBA00022705"/>
    </source>
</evidence>
<keyword evidence="10" id="KW-0233">DNA recombination</keyword>
<feature type="compositionally biased region" description="Polar residues" evidence="14">
    <location>
        <begin position="120"/>
        <end position="135"/>
    </location>
</feature>
<dbReference type="Gene3D" id="1.10.3260.10">
    <property type="entry name" value="DNA ligase, ATP-dependent, N-terminal domain"/>
    <property type="match status" value="1"/>
</dbReference>
<evidence type="ECO:0000256" key="6">
    <source>
        <dbReference type="ARBA" id="ARBA00022741"/>
    </source>
</evidence>
<name>A0A1M7AK99_9BRAD</name>
<dbReference type="InterPro" id="IPR012310">
    <property type="entry name" value="DNA_ligase_ATP-dep_cent"/>
</dbReference>
<comment type="catalytic activity">
    <reaction evidence="13">
        <text>ATP + (deoxyribonucleotide)n-3'-hydroxyl + 5'-phospho-(deoxyribonucleotide)m = (deoxyribonucleotide)n+m + AMP + diphosphate.</text>
        <dbReference type="EC" id="6.5.1.1"/>
    </reaction>
</comment>
<dbReference type="Proteomes" id="UP000183208">
    <property type="component" value="Unassembled WGS sequence"/>
</dbReference>
<sequence>MNRFAELLDRLAYEPGRNNKLRLITGYFRETADPDRGYALAALTGALSFKHAKPGLIRDLITDRTDPVLFGLSYDYVGDLSETVALMWPKSSPSPACGGGPGWGSGRLLAGEKEPPPGSPNSARALSSDPTSSASGRGKEAAALAPTRHNNPPPPTLSEVVTTLRTLGKTELPKQLARWLDELDETGRWALLKLVTGAMRIGVSARLAKTAAAALGNKDAHDIELMWPGLTPPYLDLFAWLEGKADKPVNRDPTPFRPVMLAHAIEDADFAGLDPADFIAEWKWDGIRVQAVSGRDERGHLQARLYSRSGEDITKSFPDLVPSLHSPGAVDGELLVLRDGRVQTFNVLQQRLNRKIVSPKLVKEYPIHLRAYDLLADDDADLRELPFVERRARLEAFVKKLDDPRIDLSPTVAFDSWDALTAARADPASAGAGEDADAVEGVMLKRRDALYLPGRPKGQWWKWKRDPHLIDAVLMYAQRGHGKRSSYYSDYTFGVWTDSDGSEQLVPVGKAYFGFTDEELLQIDRFVRRNTTEKFGPVRHVVHEPDQGLVLEVAFEGLARSSRHKSGVAMRFPRINRLRWDKPPREADRLETLERMLKSVTTI</sequence>
<evidence type="ECO:0000256" key="5">
    <source>
        <dbReference type="ARBA" id="ARBA00022723"/>
    </source>
</evidence>
<evidence type="ECO:0000256" key="8">
    <source>
        <dbReference type="ARBA" id="ARBA00022840"/>
    </source>
</evidence>
<proteinExistence type="predicted"/>
<dbReference type="GO" id="GO:0005524">
    <property type="term" value="F:ATP binding"/>
    <property type="evidence" value="ECO:0007669"/>
    <property type="project" value="UniProtKB-KW"/>
</dbReference>
<evidence type="ECO:0000256" key="9">
    <source>
        <dbReference type="ARBA" id="ARBA00022842"/>
    </source>
</evidence>
<protein>
    <recommendedName>
        <fullName evidence="1">DNA ligase (ATP)</fullName>
        <ecNumber evidence="1">6.5.1.1</ecNumber>
    </recommendedName>
</protein>
<dbReference type="Gene3D" id="3.30.470.30">
    <property type="entry name" value="DNA ligase/mRNA capping enzyme"/>
    <property type="match status" value="1"/>
</dbReference>
<dbReference type="FunFam" id="2.40.50.140:FF:000228">
    <property type="entry name" value="ATP-dependent DNA ligase"/>
    <property type="match status" value="1"/>
</dbReference>
<dbReference type="GO" id="GO:0006281">
    <property type="term" value="P:DNA repair"/>
    <property type="evidence" value="ECO:0007669"/>
    <property type="project" value="UniProtKB-KW"/>
</dbReference>
<dbReference type="GO" id="GO:0051301">
    <property type="term" value="P:cell division"/>
    <property type="evidence" value="ECO:0007669"/>
    <property type="project" value="UniProtKB-KW"/>
</dbReference>
<dbReference type="SUPFAM" id="SSF56091">
    <property type="entry name" value="DNA ligase/mRNA capping enzyme, catalytic domain"/>
    <property type="match status" value="1"/>
</dbReference>
<evidence type="ECO:0000313" key="17">
    <source>
        <dbReference type="Proteomes" id="UP000183208"/>
    </source>
</evidence>
<dbReference type="InterPro" id="IPR036599">
    <property type="entry name" value="DNA_ligase_N_sf"/>
</dbReference>
<evidence type="ECO:0000256" key="10">
    <source>
        <dbReference type="ARBA" id="ARBA00023172"/>
    </source>
</evidence>
<dbReference type="EC" id="6.5.1.1" evidence="1"/>
<dbReference type="InterPro" id="IPR050191">
    <property type="entry name" value="ATP-dep_DNA_ligase"/>
</dbReference>
<dbReference type="InterPro" id="IPR016059">
    <property type="entry name" value="DNA_ligase_ATP-dep_CS"/>
</dbReference>
<dbReference type="FunFam" id="3.30.470.30:FF:000024">
    <property type="entry name" value="ATP-dependent DNA ligase"/>
    <property type="match status" value="1"/>
</dbReference>
<dbReference type="SUPFAM" id="SSF50249">
    <property type="entry name" value="Nucleic acid-binding proteins"/>
    <property type="match status" value="1"/>
</dbReference>
<keyword evidence="12" id="KW-0131">Cell cycle</keyword>
<dbReference type="CDD" id="cd07972">
    <property type="entry name" value="OBF_DNA_ligase_Arch_LigB"/>
    <property type="match status" value="1"/>
</dbReference>
<dbReference type="GO" id="GO:0003910">
    <property type="term" value="F:DNA ligase (ATP) activity"/>
    <property type="evidence" value="ECO:0007669"/>
    <property type="project" value="UniProtKB-EC"/>
</dbReference>
<accession>A0A1M7AK99</accession>
<evidence type="ECO:0000256" key="7">
    <source>
        <dbReference type="ARBA" id="ARBA00022763"/>
    </source>
</evidence>
<dbReference type="CDD" id="cd07897">
    <property type="entry name" value="Adenylation_DNA_ligase_Bac1"/>
    <property type="match status" value="1"/>
</dbReference>
<dbReference type="AlphaFoldDB" id="A0A1M7AK99"/>
<dbReference type="PROSITE" id="PS50160">
    <property type="entry name" value="DNA_LIGASE_A3"/>
    <property type="match status" value="1"/>
</dbReference>
<dbReference type="Pfam" id="PF01068">
    <property type="entry name" value="DNA_ligase_A_M"/>
    <property type="match status" value="1"/>
</dbReference>
<gene>
    <name evidence="16" type="ORF">SAMN05444171_4117</name>
</gene>
<dbReference type="EMBL" id="FNTI01000001">
    <property type="protein sequence ID" value="SED44248.1"/>
    <property type="molecule type" value="Genomic_DNA"/>
</dbReference>
<dbReference type="GO" id="GO:0003677">
    <property type="term" value="F:DNA binding"/>
    <property type="evidence" value="ECO:0007669"/>
    <property type="project" value="InterPro"/>
</dbReference>
<dbReference type="InterPro" id="IPR012309">
    <property type="entry name" value="DNA_ligase_ATP-dep_C"/>
</dbReference>
<dbReference type="Gene3D" id="2.40.50.140">
    <property type="entry name" value="Nucleic acid-binding proteins"/>
    <property type="match status" value="1"/>
</dbReference>
<feature type="domain" description="ATP-dependent DNA ligase family profile" evidence="15">
    <location>
        <begin position="360"/>
        <end position="497"/>
    </location>
</feature>
<dbReference type="RefSeq" id="WP_074822697.1">
    <property type="nucleotide sequence ID" value="NZ_FNTI01000001.1"/>
</dbReference>
<keyword evidence="9" id="KW-0460">Magnesium</keyword>
<keyword evidence="4" id="KW-0235">DNA replication</keyword>
<keyword evidence="2 16" id="KW-0436">Ligase</keyword>
<evidence type="ECO:0000256" key="11">
    <source>
        <dbReference type="ARBA" id="ARBA00023204"/>
    </source>
</evidence>
<organism evidence="16 17">
    <name type="scientific">Bradyrhizobium lablabi</name>
    <dbReference type="NCBI Taxonomy" id="722472"/>
    <lineage>
        <taxon>Bacteria</taxon>
        <taxon>Pseudomonadati</taxon>
        <taxon>Pseudomonadota</taxon>
        <taxon>Alphaproteobacteria</taxon>
        <taxon>Hyphomicrobiales</taxon>
        <taxon>Nitrobacteraceae</taxon>
        <taxon>Bradyrhizobium</taxon>
    </lineage>
</organism>
<dbReference type="PROSITE" id="PS00697">
    <property type="entry name" value="DNA_LIGASE_A1"/>
    <property type="match status" value="1"/>
</dbReference>